<proteinExistence type="predicted"/>
<evidence type="ECO:0000256" key="3">
    <source>
        <dbReference type="ARBA" id="ARBA00023157"/>
    </source>
</evidence>
<evidence type="ECO:0000256" key="1">
    <source>
        <dbReference type="ARBA" id="ARBA00022729"/>
    </source>
</evidence>
<evidence type="ECO:0000313" key="8">
    <source>
        <dbReference type="Proteomes" id="UP000314980"/>
    </source>
</evidence>
<dbReference type="FunFam" id="3.10.250.10:FF:000006">
    <property type="entry name" value="neurotrypsin isoform X2"/>
    <property type="match status" value="1"/>
</dbReference>
<protein>
    <recommendedName>
        <fullName evidence="6">SRCR domain-containing protein</fullName>
    </recommendedName>
</protein>
<dbReference type="Gene3D" id="3.10.250.10">
    <property type="entry name" value="SRCR-like domain"/>
    <property type="match status" value="1"/>
</dbReference>
<sequence length="199" mass="21657">VEQTRLYCVWEGYVRLVGGQDATEGRVEIFHNGAWGTVCDDSWDINDAQVVCQQLHFPGAIEAPPSATFGQGEGTIWMDDVGCAGTETNLLQCQFPGWGVNNCGHSEDASVRCENGKETRVEENISTLNSPKISNCLTSGHDCDLNIAVVVDNTTIETICAHRVILSLNSNLKTSHTDLNSLSINVTSDCSQYANTFVR</sequence>
<dbReference type="Proteomes" id="UP000314980">
    <property type="component" value="Unassembled WGS sequence"/>
</dbReference>
<dbReference type="SMART" id="SM00202">
    <property type="entry name" value="SR"/>
    <property type="match status" value="1"/>
</dbReference>
<dbReference type="Pfam" id="PF00530">
    <property type="entry name" value="SRCR"/>
    <property type="match status" value="1"/>
</dbReference>
<dbReference type="PANTHER" id="PTHR48071:SF18">
    <property type="entry name" value="DELETED IN MALIGNANT BRAIN TUMORS 1 PROTEIN-RELATED"/>
    <property type="match status" value="1"/>
</dbReference>
<keyword evidence="4" id="KW-0325">Glycoprotein</keyword>
<dbReference type="GeneTree" id="ENSGT00940000168180"/>
<accession>A0A4W6BN26</accession>
<dbReference type="STRING" id="8187.ENSLCAP00010000535"/>
<dbReference type="AlphaFoldDB" id="A0A4W6BN26"/>
<keyword evidence="8" id="KW-1185">Reference proteome</keyword>
<evidence type="ECO:0000256" key="2">
    <source>
        <dbReference type="ARBA" id="ARBA00022737"/>
    </source>
</evidence>
<dbReference type="SUPFAM" id="SSF56487">
    <property type="entry name" value="SRCR-like"/>
    <property type="match status" value="1"/>
</dbReference>
<evidence type="ECO:0000256" key="5">
    <source>
        <dbReference type="PROSITE-ProRule" id="PRU00196"/>
    </source>
</evidence>
<evidence type="ECO:0000256" key="4">
    <source>
        <dbReference type="ARBA" id="ARBA00023180"/>
    </source>
</evidence>
<feature type="disulfide bond" evidence="5">
    <location>
        <begin position="52"/>
        <end position="113"/>
    </location>
</feature>
<dbReference type="PROSITE" id="PS50287">
    <property type="entry name" value="SRCR_2"/>
    <property type="match status" value="1"/>
</dbReference>
<dbReference type="InterPro" id="IPR001190">
    <property type="entry name" value="SRCR"/>
</dbReference>
<keyword evidence="2" id="KW-0677">Repeat</keyword>
<dbReference type="Ensembl" id="ENSLCAT00010000568.1">
    <property type="protein sequence ID" value="ENSLCAP00010000535.1"/>
    <property type="gene ID" value="ENSLCAG00010000354.1"/>
</dbReference>
<reference evidence="7" key="2">
    <citation type="submission" date="2025-08" db="UniProtKB">
        <authorList>
            <consortium name="Ensembl"/>
        </authorList>
    </citation>
    <scope>IDENTIFICATION</scope>
</reference>
<dbReference type="InterPro" id="IPR036772">
    <property type="entry name" value="SRCR-like_dom_sf"/>
</dbReference>
<reference evidence="7" key="3">
    <citation type="submission" date="2025-09" db="UniProtKB">
        <authorList>
            <consortium name="Ensembl"/>
        </authorList>
    </citation>
    <scope>IDENTIFICATION</scope>
</reference>
<evidence type="ECO:0000313" key="7">
    <source>
        <dbReference type="Ensembl" id="ENSLCAP00010000535.1"/>
    </source>
</evidence>
<feature type="domain" description="SRCR" evidence="6">
    <location>
        <begin position="14"/>
        <end position="114"/>
    </location>
</feature>
<name>A0A4W6BN26_LATCA</name>
<keyword evidence="3 5" id="KW-1015">Disulfide bond</keyword>
<keyword evidence="1" id="KW-0732">Signal</keyword>
<dbReference type="PRINTS" id="PR00258">
    <property type="entry name" value="SPERACTRCPTR"/>
</dbReference>
<dbReference type="GO" id="GO:0016020">
    <property type="term" value="C:membrane"/>
    <property type="evidence" value="ECO:0007669"/>
    <property type="project" value="InterPro"/>
</dbReference>
<organism evidence="7 8">
    <name type="scientific">Lates calcarifer</name>
    <name type="common">Barramundi</name>
    <name type="synonym">Holocentrus calcarifer</name>
    <dbReference type="NCBI Taxonomy" id="8187"/>
    <lineage>
        <taxon>Eukaryota</taxon>
        <taxon>Metazoa</taxon>
        <taxon>Chordata</taxon>
        <taxon>Craniata</taxon>
        <taxon>Vertebrata</taxon>
        <taxon>Euteleostomi</taxon>
        <taxon>Actinopterygii</taxon>
        <taxon>Neopterygii</taxon>
        <taxon>Teleostei</taxon>
        <taxon>Neoteleostei</taxon>
        <taxon>Acanthomorphata</taxon>
        <taxon>Carangaria</taxon>
        <taxon>Carangaria incertae sedis</taxon>
        <taxon>Centropomidae</taxon>
        <taxon>Lates</taxon>
    </lineage>
</organism>
<evidence type="ECO:0000259" key="6">
    <source>
        <dbReference type="PROSITE" id="PS50287"/>
    </source>
</evidence>
<feature type="disulfide bond" evidence="5">
    <location>
        <begin position="39"/>
        <end position="103"/>
    </location>
</feature>
<reference evidence="8" key="1">
    <citation type="submission" date="2015-09" db="EMBL/GenBank/DDBJ databases">
        <authorList>
            <person name="Sai Rama Sridatta P."/>
        </authorList>
    </citation>
    <scope>NUCLEOTIDE SEQUENCE [LARGE SCALE GENOMIC DNA]</scope>
</reference>
<dbReference type="InParanoid" id="A0A4W6BN26"/>
<feature type="disulfide bond" evidence="5">
    <location>
        <begin position="83"/>
        <end position="93"/>
    </location>
</feature>
<dbReference type="PANTHER" id="PTHR48071">
    <property type="entry name" value="SRCR DOMAIN-CONTAINING PROTEIN"/>
    <property type="match status" value="1"/>
</dbReference>